<comment type="caution">
    <text evidence="10">The sequence shown here is derived from an EMBL/GenBank/DDBJ whole genome shotgun (WGS) entry which is preliminary data.</text>
</comment>
<proteinExistence type="inferred from homology"/>
<dbReference type="GO" id="GO:0015075">
    <property type="term" value="F:monoatomic ion transmembrane transporter activity"/>
    <property type="evidence" value="ECO:0007669"/>
    <property type="project" value="InterPro"/>
</dbReference>
<dbReference type="PANTHER" id="PTHR11153:SF8">
    <property type="entry name" value="SIDEROFLEXIN-1"/>
    <property type="match status" value="1"/>
</dbReference>
<keyword evidence="4 9" id="KW-0812">Transmembrane</keyword>
<evidence type="ECO:0000256" key="4">
    <source>
        <dbReference type="ARBA" id="ARBA00022692"/>
    </source>
</evidence>
<sequence length="317" mass="35235">MRDIDITKPRYDQTTYWGRAKHFFGSTNPLNLFVSEKELERSKEIVLLAKNKKWDQLKDLTDDQIWRAKTLYDSAYHPDTGELMISIGRMSAQVPMNMAITGCMMNFYKTTGAVVFWQWVNQSFNALVNYTNRSGEGELSTDQIVKSYVMATGGALVTALSLNKVAGRFPPLVGRIVPFVAVAAANCINIPMMRLQELQKGIPVTDENGKNYGHSKNAAAAAITAVTFSRVAMASPGMVITPVVMNALDKKGFFVRYPWSSTPLSVLVCGIALTFATPMCCAIFEQRASIKVDDLEPEIKSKIKDDSIKLLYYNKGL</sequence>
<evidence type="ECO:0000256" key="9">
    <source>
        <dbReference type="RuleBase" id="RU362000"/>
    </source>
</evidence>
<reference evidence="10" key="1">
    <citation type="journal article" date="2024" name="Gigascience">
        <title>Chromosome-level genome of the poultry shaft louse Menopon gallinae provides insight into the host-switching and adaptive evolution of parasitic lice.</title>
        <authorList>
            <person name="Xu Y."/>
            <person name="Ma L."/>
            <person name="Liu S."/>
            <person name="Liang Y."/>
            <person name="Liu Q."/>
            <person name="He Z."/>
            <person name="Tian L."/>
            <person name="Duan Y."/>
            <person name="Cai W."/>
            <person name="Li H."/>
            <person name="Song F."/>
        </authorList>
    </citation>
    <scope>NUCLEOTIDE SEQUENCE</scope>
    <source>
        <strain evidence="10">Cailab_2023a</strain>
    </source>
</reference>
<dbReference type="GO" id="GO:0005743">
    <property type="term" value="C:mitochondrial inner membrane"/>
    <property type="evidence" value="ECO:0007669"/>
    <property type="project" value="TreeGrafter"/>
</dbReference>
<evidence type="ECO:0000313" key="10">
    <source>
        <dbReference type="EMBL" id="KAL0276715.1"/>
    </source>
</evidence>
<keyword evidence="6 9" id="KW-1133">Transmembrane helix</keyword>
<comment type="similarity">
    <text evidence="2 9">Belongs to the sideroflexin family.</text>
</comment>
<dbReference type="EMBL" id="JARGDH010000002">
    <property type="protein sequence ID" value="KAL0276715.1"/>
    <property type="molecule type" value="Genomic_DNA"/>
</dbReference>
<accession>A0AAW2I5G6</accession>
<keyword evidence="7 9" id="KW-0496">Mitochondrion</keyword>
<name>A0AAW2I5G6_9NEOP</name>
<protein>
    <recommendedName>
        <fullName evidence="9">Sidoreflexin</fullName>
    </recommendedName>
</protein>
<evidence type="ECO:0000256" key="6">
    <source>
        <dbReference type="ARBA" id="ARBA00022989"/>
    </source>
</evidence>
<keyword evidence="5" id="KW-0029">Amino-acid transport</keyword>
<feature type="transmembrane region" description="Helical" evidence="9">
    <location>
        <begin position="172"/>
        <end position="190"/>
    </location>
</feature>
<feature type="transmembrane region" description="Helical" evidence="9">
    <location>
        <begin position="218"/>
        <end position="244"/>
    </location>
</feature>
<dbReference type="GO" id="GO:0140300">
    <property type="term" value="P:serine import into mitochondrion"/>
    <property type="evidence" value="ECO:0007669"/>
    <property type="project" value="TreeGrafter"/>
</dbReference>
<comment type="subcellular location">
    <subcellularLocation>
        <location evidence="1 9">Mitochondrion membrane</location>
        <topology evidence="1 9">Multi-pass membrane protein</topology>
    </subcellularLocation>
</comment>
<gene>
    <name evidence="10" type="ORF">PYX00_004227</name>
</gene>
<evidence type="ECO:0000256" key="8">
    <source>
        <dbReference type="ARBA" id="ARBA00023136"/>
    </source>
</evidence>
<evidence type="ECO:0000256" key="1">
    <source>
        <dbReference type="ARBA" id="ARBA00004225"/>
    </source>
</evidence>
<keyword evidence="3" id="KW-0813">Transport</keyword>
<comment type="caution">
    <text evidence="9">Lacks conserved residue(s) required for the propagation of feature annotation.</text>
</comment>
<dbReference type="NCBIfam" id="TIGR00798">
    <property type="entry name" value="mtc"/>
    <property type="match status" value="1"/>
</dbReference>
<dbReference type="PANTHER" id="PTHR11153">
    <property type="entry name" value="SIDEROFLEXIN"/>
    <property type="match status" value="1"/>
</dbReference>
<dbReference type="InterPro" id="IPR004686">
    <property type="entry name" value="Mtc"/>
</dbReference>
<dbReference type="Pfam" id="PF03820">
    <property type="entry name" value="SFXNs"/>
    <property type="match status" value="1"/>
</dbReference>
<keyword evidence="8 9" id="KW-0472">Membrane</keyword>
<evidence type="ECO:0000256" key="7">
    <source>
        <dbReference type="ARBA" id="ARBA00023128"/>
    </source>
</evidence>
<evidence type="ECO:0000256" key="5">
    <source>
        <dbReference type="ARBA" id="ARBA00022970"/>
    </source>
</evidence>
<evidence type="ECO:0000256" key="3">
    <source>
        <dbReference type="ARBA" id="ARBA00022448"/>
    </source>
</evidence>
<organism evidence="10">
    <name type="scientific">Menopon gallinae</name>
    <name type="common">poultry shaft louse</name>
    <dbReference type="NCBI Taxonomy" id="328185"/>
    <lineage>
        <taxon>Eukaryota</taxon>
        <taxon>Metazoa</taxon>
        <taxon>Ecdysozoa</taxon>
        <taxon>Arthropoda</taxon>
        <taxon>Hexapoda</taxon>
        <taxon>Insecta</taxon>
        <taxon>Pterygota</taxon>
        <taxon>Neoptera</taxon>
        <taxon>Paraneoptera</taxon>
        <taxon>Psocodea</taxon>
        <taxon>Troctomorpha</taxon>
        <taxon>Phthiraptera</taxon>
        <taxon>Amblycera</taxon>
        <taxon>Menoponidae</taxon>
        <taxon>Menopon</taxon>
    </lineage>
</organism>
<feature type="transmembrane region" description="Helical" evidence="9">
    <location>
        <begin position="264"/>
        <end position="284"/>
    </location>
</feature>
<dbReference type="AlphaFoldDB" id="A0AAW2I5G6"/>
<evidence type="ECO:0000256" key="2">
    <source>
        <dbReference type="ARBA" id="ARBA00005974"/>
    </source>
</evidence>